<accession>A0A6P7FTW8</accession>
<reference evidence="1" key="1">
    <citation type="submission" date="2025-08" db="UniProtKB">
        <authorList>
            <consortium name="RefSeq"/>
        </authorList>
    </citation>
    <scope>IDENTIFICATION</scope>
    <source>
        <tissue evidence="1">Whole insect</tissue>
    </source>
</reference>
<organism evidence="1">
    <name type="scientific">Diabrotica virgifera virgifera</name>
    <name type="common">western corn rootworm</name>
    <dbReference type="NCBI Taxonomy" id="50390"/>
    <lineage>
        <taxon>Eukaryota</taxon>
        <taxon>Metazoa</taxon>
        <taxon>Ecdysozoa</taxon>
        <taxon>Arthropoda</taxon>
        <taxon>Hexapoda</taxon>
        <taxon>Insecta</taxon>
        <taxon>Pterygota</taxon>
        <taxon>Neoptera</taxon>
        <taxon>Endopterygota</taxon>
        <taxon>Coleoptera</taxon>
        <taxon>Polyphaga</taxon>
        <taxon>Cucujiformia</taxon>
        <taxon>Chrysomeloidea</taxon>
        <taxon>Chrysomelidae</taxon>
        <taxon>Galerucinae</taxon>
        <taxon>Diabroticina</taxon>
        <taxon>Diabroticites</taxon>
        <taxon>Diabrotica</taxon>
    </lineage>
</organism>
<dbReference type="InParanoid" id="A0A6P7FTW8"/>
<dbReference type="RefSeq" id="XP_028138252.1">
    <property type="nucleotide sequence ID" value="XM_028282451.1"/>
</dbReference>
<proteinExistence type="predicted"/>
<gene>
    <name evidence="1" type="primary">LOC114332626</name>
</gene>
<dbReference type="AlphaFoldDB" id="A0A6P7FTW8"/>
<sequence>MSKRKNQPSLDYFFVKKTKQPEIENEAGPSKEFIIEAIKNVAVSQESQASAIEGTENPEAGKFGEEVDIGQYVNQTNITDLEKVNILKNSFVPDHKFKFPF</sequence>
<evidence type="ECO:0000313" key="1">
    <source>
        <dbReference type="RefSeq" id="XP_028138252.1"/>
    </source>
</evidence>
<protein>
    <submittedName>
        <fullName evidence="1">Uncharacterized protein LOC114332626</fullName>
    </submittedName>
</protein>
<name>A0A6P7FTW8_DIAVI</name>